<dbReference type="Gene3D" id="2.40.70.10">
    <property type="entry name" value="Acid Proteases"/>
    <property type="match status" value="1"/>
</dbReference>
<dbReference type="Pfam" id="PF14397">
    <property type="entry name" value="ATPgrasp_ST"/>
    <property type="match status" value="1"/>
</dbReference>
<sequence length="435" mass="48011">MAPFIHKGWGDILGMNARMIDYIRKSNSPASIRLANNKLATKKALQKAGLATPRLFSVIKNRSELKHFRWTRLPSSFVLKPTSSSGGGGIVVIFGRNKQGNWVKASRDEVFIPDLREHIMDILDGNFSKSSVPDTAFFEQRVKIHADLKPYSVKGIPDIRVIVYNQVPVMAMLRLPTEESEGKANLHMGGIGVGIDLSLGTTTTAILHHRLISAAPHTRLALAGIHIPFWNDILLLASRASSACGLNYVGVDIAIDREDGPLVLEVNARPGLDIQFANLAPLKSRLNRVEGLTTKSIEKKIQLAKNLFGEELEHEIEEVSGHTVLSIEEKVIIFDQDGQQHSLLAKVDTGAYRTTIDEGVAKKIGIDKPVIVHKGVRGALGTQTRPVIALSMSIRNKNIKTEASMVDRSHMKYDMILGRRDLRGFLVNPGKLRRT</sequence>
<proteinExistence type="predicted"/>
<protein>
    <recommendedName>
        <fullName evidence="2">ATP-grasp domain-containing protein</fullName>
    </recommendedName>
</protein>
<dbReference type="Proteomes" id="UP000177528">
    <property type="component" value="Unassembled WGS sequence"/>
</dbReference>
<dbReference type="InterPro" id="IPR039523">
    <property type="entry name" value="RimK-rel_E_lig_ATP-grasp"/>
</dbReference>
<dbReference type="Gene3D" id="3.30.470.20">
    <property type="entry name" value="ATP-grasp fold, B domain"/>
    <property type="match status" value="2"/>
</dbReference>
<dbReference type="SUPFAM" id="SSF56059">
    <property type="entry name" value="Glutathione synthetase ATP-binding domain-like"/>
    <property type="match status" value="1"/>
</dbReference>
<evidence type="ECO:0000256" key="1">
    <source>
        <dbReference type="PROSITE-ProRule" id="PRU00409"/>
    </source>
</evidence>
<gene>
    <name evidence="3" type="ORF">A3D99_03010</name>
</gene>
<accession>A0A1G1X4X8</accession>
<evidence type="ECO:0000313" key="4">
    <source>
        <dbReference type="Proteomes" id="UP000177528"/>
    </source>
</evidence>
<dbReference type="GO" id="GO:0018169">
    <property type="term" value="F:ribosomal S6-glutamic acid ligase activity"/>
    <property type="evidence" value="ECO:0007669"/>
    <property type="project" value="TreeGrafter"/>
</dbReference>
<dbReference type="GO" id="GO:0009432">
    <property type="term" value="P:SOS response"/>
    <property type="evidence" value="ECO:0007669"/>
    <property type="project" value="TreeGrafter"/>
</dbReference>
<evidence type="ECO:0000313" key="3">
    <source>
        <dbReference type="EMBL" id="OGY34851.1"/>
    </source>
</evidence>
<dbReference type="PANTHER" id="PTHR21621:SF0">
    <property type="entry name" value="BETA-CITRYLGLUTAMATE SYNTHASE B-RELATED"/>
    <property type="match status" value="1"/>
</dbReference>
<dbReference type="GO" id="GO:0046872">
    <property type="term" value="F:metal ion binding"/>
    <property type="evidence" value="ECO:0007669"/>
    <property type="project" value="InterPro"/>
</dbReference>
<feature type="domain" description="ATP-grasp" evidence="2">
    <location>
        <begin position="42"/>
        <end position="298"/>
    </location>
</feature>
<organism evidence="3 4">
    <name type="scientific">Candidatus Andersenbacteria bacterium RIFCSPHIGHO2_12_FULL_45_11</name>
    <dbReference type="NCBI Taxonomy" id="1797281"/>
    <lineage>
        <taxon>Bacteria</taxon>
        <taxon>Candidatus Anderseniibacteriota</taxon>
    </lineage>
</organism>
<dbReference type="AlphaFoldDB" id="A0A1G1X4X8"/>
<dbReference type="GO" id="GO:0005737">
    <property type="term" value="C:cytoplasm"/>
    <property type="evidence" value="ECO:0007669"/>
    <property type="project" value="TreeGrafter"/>
</dbReference>
<dbReference type="InterPro" id="IPR008503">
    <property type="entry name" value="Asp_endopeptidase"/>
</dbReference>
<dbReference type="PROSITE" id="PS50975">
    <property type="entry name" value="ATP_GRASP"/>
    <property type="match status" value="1"/>
</dbReference>
<keyword evidence="1" id="KW-0547">Nucleotide-binding</keyword>
<dbReference type="Pfam" id="PF05618">
    <property type="entry name" value="Zn_protease"/>
    <property type="match status" value="1"/>
</dbReference>
<evidence type="ECO:0000259" key="2">
    <source>
        <dbReference type="PROSITE" id="PS50975"/>
    </source>
</evidence>
<name>A0A1G1X4X8_9BACT</name>
<dbReference type="InterPro" id="IPR021109">
    <property type="entry name" value="Peptidase_aspartic_dom_sf"/>
</dbReference>
<dbReference type="EMBL" id="MHHR01000009">
    <property type="protein sequence ID" value="OGY34851.1"/>
    <property type="molecule type" value="Genomic_DNA"/>
</dbReference>
<dbReference type="GO" id="GO:0005524">
    <property type="term" value="F:ATP binding"/>
    <property type="evidence" value="ECO:0007669"/>
    <property type="project" value="UniProtKB-UniRule"/>
</dbReference>
<comment type="caution">
    <text evidence="3">The sequence shown here is derived from an EMBL/GenBank/DDBJ whole genome shotgun (WGS) entry which is preliminary data.</text>
</comment>
<keyword evidence="1" id="KW-0067">ATP-binding</keyword>
<dbReference type="PANTHER" id="PTHR21621">
    <property type="entry name" value="RIBOSOMAL PROTEIN S6 MODIFICATION PROTEIN"/>
    <property type="match status" value="1"/>
</dbReference>
<dbReference type="InterPro" id="IPR011761">
    <property type="entry name" value="ATP-grasp"/>
</dbReference>
<reference evidence="3 4" key="1">
    <citation type="journal article" date="2016" name="Nat. Commun.">
        <title>Thousands of microbial genomes shed light on interconnected biogeochemical processes in an aquifer system.</title>
        <authorList>
            <person name="Anantharaman K."/>
            <person name="Brown C.T."/>
            <person name="Hug L.A."/>
            <person name="Sharon I."/>
            <person name="Castelle C.J."/>
            <person name="Probst A.J."/>
            <person name="Thomas B.C."/>
            <person name="Singh A."/>
            <person name="Wilkins M.J."/>
            <person name="Karaoz U."/>
            <person name="Brodie E.L."/>
            <person name="Williams K.H."/>
            <person name="Hubbard S.S."/>
            <person name="Banfield J.F."/>
        </authorList>
    </citation>
    <scope>NUCLEOTIDE SEQUENCE [LARGE SCALE GENOMIC DNA]</scope>
</reference>
<dbReference type="SUPFAM" id="SSF50630">
    <property type="entry name" value="Acid proteases"/>
    <property type="match status" value="1"/>
</dbReference>